<evidence type="ECO:0008006" key="2">
    <source>
        <dbReference type="Google" id="ProtNLM"/>
    </source>
</evidence>
<evidence type="ECO:0000313" key="1">
    <source>
        <dbReference type="EMBL" id="QHS87605.1"/>
    </source>
</evidence>
<reference evidence="1" key="1">
    <citation type="journal article" date="2020" name="Nature">
        <title>Giant virus diversity and host interactions through global metagenomics.</title>
        <authorList>
            <person name="Schulz F."/>
            <person name="Roux S."/>
            <person name="Paez-Espino D."/>
            <person name="Jungbluth S."/>
            <person name="Walsh D.A."/>
            <person name="Denef V.J."/>
            <person name="McMahon K.D."/>
            <person name="Konstantinidis K.T."/>
            <person name="Eloe-Fadrosh E.A."/>
            <person name="Kyrpides N.C."/>
            <person name="Woyke T."/>
        </authorList>
    </citation>
    <scope>NUCLEOTIDE SEQUENCE</scope>
    <source>
        <strain evidence="1">GVMAG-M-3300010157-4</strain>
    </source>
</reference>
<proteinExistence type="predicted"/>
<accession>A0A6C0B5T7</accession>
<dbReference type="EMBL" id="MN739083">
    <property type="protein sequence ID" value="QHS87605.1"/>
    <property type="molecule type" value="Genomic_DNA"/>
</dbReference>
<dbReference type="AlphaFoldDB" id="A0A6C0B5T7"/>
<protein>
    <recommendedName>
        <fullName evidence="2">Prolyl 4-hydroxylase alpha subunit Fe(2+) 2OG dioxygenase domain-containing protein</fullName>
    </recommendedName>
</protein>
<name>A0A6C0B5T7_9ZZZZ</name>
<sequence length="174" mass="20277">MDQIKVYDNFLNSEHLIKCKQIIKDGKWDYGHNSNNNNKMNTPFFYMDLKQNDFFTFELKEKIETELGLKVTVERVYANGQTFGLDGCFHQDSTDSDTITFCLYISPIPNEDIGDIGGNIYFRVPTIEHFTLALEPRYNRGVSFPSSFFHKGAAFNRYVKNMRICIAWKLRVIS</sequence>
<organism evidence="1">
    <name type="scientific">viral metagenome</name>
    <dbReference type="NCBI Taxonomy" id="1070528"/>
    <lineage>
        <taxon>unclassified sequences</taxon>
        <taxon>metagenomes</taxon>
        <taxon>organismal metagenomes</taxon>
    </lineage>
</organism>